<dbReference type="SUPFAM" id="SSF48371">
    <property type="entry name" value="ARM repeat"/>
    <property type="match status" value="1"/>
</dbReference>
<feature type="region of interest" description="Disordered" evidence="2">
    <location>
        <begin position="776"/>
        <end position="819"/>
    </location>
</feature>
<feature type="compositionally biased region" description="Basic residues" evidence="2">
    <location>
        <begin position="810"/>
        <end position="819"/>
    </location>
</feature>
<feature type="region of interest" description="Disordered" evidence="2">
    <location>
        <begin position="224"/>
        <end position="254"/>
    </location>
</feature>
<dbReference type="GO" id="GO:0000055">
    <property type="term" value="P:ribosomal large subunit export from nucleus"/>
    <property type="evidence" value="ECO:0007669"/>
    <property type="project" value="UniProtKB-UniRule"/>
</dbReference>
<feature type="compositionally biased region" description="Basic and acidic residues" evidence="2">
    <location>
        <begin position="511"/>
        <end position="520"/>
    </location>
</feature>
<dbReference type="AlphaFoldDB" id="A0A7S0DB87"/>
<feature type="domain" description="SDA1 N-terminal" evidence="3">
    <location>
        <begin position="55"/>
        <end position="440"/>
    </location>
</feature>
<feature type="region of interest" description="Disordered" evidence="2">
    <location>
        <begin position="628"/>
        <end position="647"/>
    </location>
</feature>
<dbReference type="EMBL" id="HBEN01012926">
    <property type="protein sequence ID" value="CAD8448746.1"/>
    <property type="molecule type" value="Transcribed_RNA"/>
</dbReference>
<comment type="subcellular location">
    <subcellularLocation>
        <location evidence="1">Nucleus</location>
        <location evidence="1">Nucleolus</location>
    </subcellularLocation>
</comment>
<dbReference type="GO" id="GO:0015031">
    <property type="term" value="P:protein transport"/>
    <property type="evidence" value="ECO:0007669"/>
    <property type="project" value="UniProtKB-KW"/>
</dbReference>
<feature type="region of interest" description="Disordered" evidence="2">
    <location>
        <begin position="652"/>
        <end position="686"/>
    </location>
</feature>
<proteinExistence type="inferred from homology"/>
<dbReference type="InterPro" id="IPR012977">
    <property type="entry name" value="SDA1_N"/>
</dbReference>
<dbReference type="InterPro" id="IPR027312">
    <property type="entry name" value="Sda1"/>
</dbReference>
<gene>
    <name evidence="4" type="ORF">MSP1401_LOCUS10777</name>
</gene>
<feature type="compositionally biased region" description="Acidic residues" evidence="2">
    <location>
        <begin position="670"/>
        <end position="679"/>
    </location>
</feature>
<organism evidence="4">
    <name type="scientific">Micromonas pusilla</name>
    <name type="common">Picoplanktonic green alga</name>
    <name type="synonym">Chromulina pusilla</name>
    <dbReference type="NCBI Taxonomy" id="38833"/>
    <lineage>
        <taxon>Eukaryota</taxon>
        <taxon>Viridiplantae</taxon>
        <taxon>Chlorophyta</taxon>
        <taxon>Mamiellophyceae</taxon>
        <taxon>Mamiellales</taxon>
        <taxon>Mamiellaceae</taxon>
        <taxon>Micromonas</taxon>
    </lineage>
</organism>
<evidence type="ECO:0000256" key="1">
    <source>
        <dbReference type="RuleBase" id="RU365057"/>
    </source>
</evidence>
<keyword evidence="1" id="KW-0690">Ribosome biogenesis</keyword>
<evidence type="ECO:0000259" key="3">
    <source>
        <dbReference type="Pfam" id="PF08158"/>
    </source>
</evidence>
<evidence type="ECO:0000256" key="2">
    <source>
        <dbReference type="SAM" id="MobiDB-lite"/>
    </source>
</evidence>
<dbReference type="Gene3D" id="1.25.10.10">
    <property type="entry name" value="Leucine-rich Repeat Variant"/>
    <property type="match status" value="1"/>
</dbReference>
<feature type="region of interest" description="Disordered" evidence="2">
    <location>
        <begin position="511"/>
        <end position="618"/>
    </location>
</feature>
<sequence>MSRYDLLSLQGKAKRDPDGYRDDVLMQLQHYNALHGLFMLKPGKDFKAFADLTNFLAQVAKSYPRDMPEFHKPIVELLDAHYALLEPSLRRSLTGALILLHNRGSCALNEILPLFFKMFRVQDKQLRTLVFKHVVASVKRANKTKRDEALNKSVQAFLQSALRDENVAAAKKALAVLTELYRRNVWTDARTVNLVADATKHASPKILVAALKFFLGQDEAAEAAAEAGEEDSDEEEDKPKMGTGTKAGTSSGVSKEDVYRAYNKGVTRTKKKKQEKLKRQVASIRRANKKEEGISNEARFAAMTLVNDPQAFAERLFHRLQAGTALTFDTKMLLIQVLSRVVGLHRLHLMHLYPFLQRYVQPNQRDVTKLLAACATACHELVPPDALEPLLKQLVNQFVHDRARPEVVAVGINTVREICLRCPLVMHADLLQDLAQYKRARDKPVATAARALISLFRELAPGMLEKKDRGKGAELDKSVAAFGASEVAADRVAGAELLQKDMAKRRREERLAAEAARRDAEEDGEDGEEDDEDVDDEGDEDASDEDDEDDEEEEGVSDEDEEGVSDEDEEEGASDSEERNMSSDSEDAAGLESDSDGRVVDPVTGKKRKRLAPALSMDEKRALAKELTAAAEQTGAPKPKVRKNGVLSLSELRRRAKEAARVKRESEAGALDDDDDSDSEKDLKIEHDRILQPEDFKRIKALRTATALGRALDKTGGKKAAETGAEEMRRMLRAADKSAQADRRVNPETLAAVGVKRAHDKESRVASIMAGREDRGVFGAAQDRKNKKSGGTSNVEKAKRKNLPLAARVKAAKNRRTSFVSKRVKDKQFKGRFRK</sequence>
<dbReference type="GO" id="GO:0042273">
    <property type="term" value="P:ribosomal large subunit biogenesis"/>
    <property type="evidence" value="ECO:0007669"/>
    <property type="project" value="UniProtKB-UniRule"/>
</dbReference>
<dbReference type="InterPro" id="IPR011989">
    <property type="entry name" value="ARM-like"/>
</dbReference>
<feature type="compositionally biased region" description="Basic and acidic residues" evidence="2">
    <location>
        <begin position="652"/>
        <end position="667"/>
    </location>
</feature>
<reference evidence="4" key="1">
    <citation type="submission" date="2021-01" db="EMBL/GenBank/DDBJ databases">
        <authorList>
            <person name="Corre E."/>
            <person name="Pelletier E."/>
            <person name="Niang G."/>
            <person name="Scheremetjew M."/>
            <person name="Finn R."/>
            <person name="Kale V."/>
            <person name="Holt S."/>
            <person name="Cochrane G."/>
            <person name="Meng A."/>
            <person name="Brown T."/>
            <person name="Cohen L."/>
        </authorList>
    </citation>
    <scope>NUCLEOTIDE SEQUENCE</scope>
    <source>
        <strain evidence="4">CCAC1681</strain>
    </source>
</reference>
<dbReference type="PANTHER" id="PTHR12730">
    <property type="entry name" value="HSDA/SDA1-RELATED"/>
    <property type="match status" value="1"/>
</dbReference>
<dbReference type="InterPro" id="IPR016024">
    <property type="entry name" value="ARM-type_fold"/>
</dbReference>
<comment type="function">
    <text evidence="1">Required for 60S pre-ribosomal subunits export to the cytoplasm.</text>
</comment>
<comment type="similarity">
    <text evidence="1">Belongs to the SDA1 family.</text>
</comment>
<feature type="compositionally biased region" description="Acidic residues" evidence="2">
    <location>
        <begin position="521"/>
        <end position="575"/>
    </location>
</feature>
<dbReference type="Pfam" id="PF08158">
    <property type="entry name" value="SDA1_HEAT"/>
    <property type="match status" value="1"/>
</dbReference>
<keyword evidence="1" id="KW-0653">Protein transport</keyword>
<feature type="compositionally biased region" description="Acidic residues" evidence="2">
    <location>
        <begin position="227"/>
        <end position="236"/>
    </location>
</feature>
<accession>A0A7S0DB87</accession>
<name>A0A7S0DB87_MICPS</name>
<protein>
    <recommendedName>
        <fullName evidence="1">Protein SDA1</fullName>
    </recommendedName>
</protein>
<dbReference type="PANTHER" id="PTHR12730:SF0">
    <property type="entry name" value="PROTEIN SDA1 HOMOLOG"/>
    <property type="match status" value="1"/>
</dbReference>
<evidence type="ECO:0000313" key="4">
    <source>
        <dbReference type="EMBL" id="CAD8448746.1"/>
    </source>
</evidence>
<keyword evidence="1" id="KW-0539">Nucleus</keyword>
<keyword evidence="1" id="KW-0813">Transport</keyword>
<dbReference type="GO" id="GO:0005730">
    <property type="term" value="C:nucleolus"/>
    <property type="evidence" value="ECO:0007669"/>
    <property type="project" value="UniProtKB-SubCell"/>
</dbReference>